<dbReference type="RefSeq" id="WP_163109402.1">
    <property type="nucleotide sequence ID" value="NZ_JAAAWP010000001.1"/>
</dbReference>
<dbReference type="EMBL" id="JAAAWP010000001">
    <property type="protein sequence ID" value="NDW20182.1"/>
    <property type="molecule type" value="Genomic_DNA"/>
</dbReference>
<keyword evidence="1" id="KW-0812">Transmembrane</keyword>
<keyword evidence="1" id="KW-1133">Transmembrane helix</keyword>
<accession>A0A6L9MPP6</accession>
<feature type="transmembrane region" description="Helical" evidence="1">
    <location>
        <begin position="23"/>
        <end position="42"/>
    </location>
</feature>
<comment type="caution">
    <text evidence="2">The sequence shown here is derived from an EMBL/GenBank/DDBJ whole genome shotgun (WGS) entry which is preliminary data.</text>
</comment>
<dbReference type="AlphaFoldDB" id="A0A6L9MPP6"/>
<evidence type="ECO:0000313" key="2">
    <source>
        <dbReference type="EMBL" id="NDW20182.1"/>
    </source>
</evidence>
<keyword evidence="1" id="KW-0472">Membrane</keyword>
<dbReference type="Proteomes" id="UP000478837">
    <property type="component" value="Unassembled WGS sequence"/>
</dbReference>
<proteinExistence type="predicted"/>
<organism evidence="2 3">
    <name type="scientific">Alteromonas hispanica</name>
    <dbReference type="NCBI Taxonomy" id="315421"/>
    <lineage>
        <taxon>Bacteria</taxon>
        <taxon>Pseudomonadati</taxon>
        <taxon>Pseudomonadota</taxon>
        <taxon>Gammaproteobacteria</taxon>
        <taxon>Alteromonadales</taxon>
        <taxon>Alteromonadaceae</taxon>
        <taxon>Alteromonas/Salinimonas group</taxon>
        <taxon>Alteromonas</taxon>
    </lineage>
</organism>
<sequence length="126" mass="15079">MEHHQFDKTIEKILLFWGQKGGLVIFGVIMFSFLFVMFFGNYPQWKEKEYKQALKQYFEPELENVIYEARSTYNFVIKLYFTYSDGTDLSLTDYKRPNRQEISNNWKMEILNLVCSRGTSGTITKR</sequence>
<protein>
    <submittedName>
        <fullName evidence="2">Uncharacterized protein</fullName>
    </submittedName>
</protein>
<keyword evidence="3" id="KW-1185">Reference proteome</keyword>
<evidence type="ECO:0000313" key="3">
    <source>
        <dbReference type="Proteomes" id="UP000478837"/>
    </source>
</evidence>
<gene>
    <name evidence="2" type="ORF">GTW09_01370</name>
</gene>
<reference evidence="2 3" key="1">
    <citation type="submission" date="2020-01" db="EMBL/GenBank/DDBJ databases">
        <title>Genomes of bacteria type strains.</title>
        <authorList>
            <person name="Chen J."/>
            <person name="Zhu S."/>
            <person name="Yang J."/>
        </authorList>
    </citation>
    <scope>NUCLEOTIDE SEQUENCE [LARGE SCALE GENOMIC DNA]</scope>
    <source>
        <strain evidence="2 3">LMG 22958</strain>
    </source>
</reference>
<evidence type="ECO:0000256" key="1">
    <source>
        <dbReference type="SAM" id="Phobius"/>
    </source>
</evidence>
<name>A0A6L9MPP6_9ALTE</name>